<dbReference type="GO" id="GO:0020037">
    <property type="term" value="F:heme binding"/>
    <property type="evidence" value="ECO:0007669"/>
    <property type="project" value="InterPro"/>
</dbReference>
<name>A0A4R4V9L6_9ACTN</name>
<evidence type="ECO:0000256" key="3">
    <source>
        <dbReference type="PIRSR" id="PIRSR602401-1"/>
    </source>
</evidence>
<dbReference type="Pfam" id="PF00067">
    <property type="entry name" value="p450"/>
    <property type="match status" value="1"/>
</dbReference>
<dbReference type="PRINTS" id="PR00385">
    <property type="entry name" value="P450"/>
</dbReference>
<keyword evidence="4" id="KW-0503">Monooxygenase</keyword>
<accession>A0A4R4V9L6</accession>
<evidence type="ECO:0000313" key="6">
    <source>
        <dbReference type="Proteomes" id="UP000295258"/>
    </source>
</evidence>
<dbReference type="GO" id="GO:0016705">
    <property type="term" value="F:oxidoreductase activity, acting on paired donors, with incorporation or reduction of molecular oxygen"/>
    <property type="evidence" value="ECO:0007669"/>
    <property type="project" value="InterPro"/>
</dbReference>
<dbReference type="PANTHER" id="PTHR24305:SF166">
    <property type="entry name" value="CYTOCHROME P450 12A4, MITOCHONDRIAL-RELATED"/>
    <property type="match status" value="1"/>
</dbReference>
<dbReference type="PANTHER" id="PTHR24305">
    <property type="entry name" value="CYTOCHROME P450"/>
    <property type="match status" value="1"/>
</dbReference>
<dbReference type="PROSITE" id="PS00086">
    <property type="entry name" value="CYTOCHROME_P450"/>
    <property type="match status" value="1"/>
</dbReference>
<dbReference type="SUPFAM" id="SSF48264">
    <property type="entry name" value="Cytochrome P450"/>
    <property type="match status" value="1"/>
</dbReference>
<comment type="similarity">
    <text evidence="2 4">Belongs to the cytochrome P450 family.</text>
</comment>
<evidence type="ECO:0000256" key="2">
    <source>
        <dbReference type="ARBA" id="ARBA00010617"/>
    </source>
</evidence>
<dbReference type="EMBL" id="SMKO01000069">
    <property type="protein sequence ID" value="TDD02058.1"/>
    <property type="molecule type" value="Genomic_DNA"/>
</dbReference>
<dbReference type="InterPro" id="IPR036396">
    <property type="entry name" value="Cyt_P450_sf"/>
</dbReference>
<organism evidence="5 6">
    <name type="scientific">Nonomuraea deserti</name>
    <dbReference type="NCBI Taxonomy" id="1848322"/>
    <lineage>
        <taxon>Bacteria</taxon>
        <taxon>Bacillati</taxon>
        <taxon>Actinomycetota</taxon>
        <taxon>Actinomycetes</taxon>
        <taxon>Streptosporangiales</taxon>
        <taxon>Streptosporangiaceae</taxon>
        <taxon>Nonomuraea</taxon>
    </lineage>
</organism>
<feature type="binding site" description="axial binding residue" evidence="3">
    <location>
        <position position="392"/>
    </location>
    <ligand>
        <name>heme</name>
        <dbReference type="ChEBI" id="CHEBI:30413"/>
    </ligand>
    <ligandPart>
        <name>Fe</name>
        <dbReference type="ChEBI" id="CHEBI:18248"/>
    </ligandPart>
</feature>
<protein>
    <submittedName>
        <fullName evidence="5">Cytochrome P450</fullName>
    </submittedName>
</protein>
<keyword evidence="3 4" id="KW-0349">Heme</keyword>
<keyword evidence="4" id="KW-0560">Oxidoreductase</keyword>
<comment type="caution">
    <text evidence="5">The sequence shown here is derived from an EMBL/GenBank/DDBJ whole genome shotgun (WGS) entry which is preliminary data.</text>
</comment>
<keyword evidence="6" id="KW-1185">Reference proteome</keyword>
<evidence type="ECO:0000313" key="5">
    <source>
        <dbReference type="EMBL" id="TDD02058.1"/>
    </source>
</evidence>
<reference evidence="5 6" key="1">
    <citation type="submission" date="2019-03" db="EMBL/GenBank/DDBJ databases">
        <title>Draft genome sequences of novel Actinobacteria.</title>
        <authorList>
            <person name="Sahin N."/>
            <person name="Ay H."/>
            <person name="Saygin H."/>
        </authorList>
    </citation>
    <scope>NUCLEOTIDE SEQUENCE [LARGE SCALE GENOMIC DNA]</scope>
    <source>
        <strain evidence="5 6">KC310</strain>
    </source>
</reference>
<dbReference type="InterPro" id="IPR002401">
    <property type="entry name" value="Cyt_P450_E_grp-I"/>
</dbReference>
<proteinExistence type="inferred from homology"/>
<sequence length="444" mass="49651">MESMSDRYQPVPGPPGQFLIGNTYEYDRDRLGFLARTQREYGDVFRFSASTVVVQDPELIHDVLVRTNAEFRAESPLVSGATSRFQDIIDRRLPVWMSTRRKGWRGMNPSGSAAHSSRLVGQLAAIMDEQAGREIDVLSLMKSFSGQAIADFCLGGHPAHRESVRAVAEAVDRAATAAAALMSSSLTLPHWLPTPRIRRFRRTAQDVRSVLLDQVARRRAAGVRPHTQDLLDELLHGAGAELTDEAIYDVLNVVLRASHGVPGASLSWIVRQFAMDPDLAARVRAEADEVDLATSGDPLGTADFPYTEAVIKEVLRMYPPTWLMGRDIVREARVGEWNLQPGQHLMFCTYLVHRDPRWWKDPEEFLPERWLDGETPHSRYAYFPFGAGPRICLGNQLGMLQLILATAWLATRFDIEVTNLESAVPAPQALLVPRGLRAVFHPRV</sequence>
<comment type="cofactor">
    <cofactor evidence="1 3">
        <name>heme</name>
        <dbReference type="ChEBI" id="CHEBI:30413"/>
    </cofactor>
</comment>
<gene>
    <name evidence="5" type="ORF">E1292_24430</name>
</gene>
<dbReference type="AlphaFoldDB" id="A0A4R4V9L6"/>
<evidence type="ECO:0000256" key="4">
    <source>
        <dbReference type="RuleBase" id="RU000461"/>
    </source>
</evidence>
<dbReference type="InterPro" id="IPR017972">
    <property type="entry name" value="Cyt_P450_CS"/>
</dbReference>
<evidence type="ECO:0000256" key="1">
    <source>
        <dbReference type="ARBA" id="ARBA00001971"/>
    </source>
</evidence>
<dbReference type="Proteomes" id="UP000295258">
    <property type="component" value="Unassembled WGS sequence"/>
</dbReference>
<dbReference type="InterPro" id="IPR001128">
    <property type="entry name" value="Cyt_P450"/>
</dbReference>
<dbReference type="Gene3D" id="1.10.630.10">
    <property type="entry name" value="Cytochrome P450"/>
    <property type="match status" value="1"/>
</dbReference>
<dbReference type="GO" id="GO:0004497">
    <property type="term" value="F:monooxygenase activity"/>
    <property type="evidence" value="ECO:0007669"/>
    <property type="project" value="UniProtKB-KW"/>
</dbReference>
<keyword evidence="3 4" id="KW-0408">Iron</keyword>
<dbReference type="PRINTS" id="PR00463">
    <property type="entry name" value="EP450I"/>
</dbReference>
<dbReference type="InterPro" id="IPR050121">
    <property type="entry name" value="Cytochrome_P450_monoxygenase"/>
</dbReference>
<dbReference type="GO" id="GO:0005506">
    <property type="term" value="F:iron ion binding"/>
    <property type="evidence" value="ECO:0007669"/>
    <property type="project" value="InterPro"/>
</dbReference>
<keyword evidence="3 4" id="KW-0479">Metal-binding</keyword>